<dbReference type="SUPFAM" id="SSF54001">
    <property type="entry name" value="Cysteine proteinases"/>
    <property type="match status" value="1"/>
</dbReference>
<reference evidence="3 4" key="1">
    <citation type="journal article" date="2021" name="Microorganisms">
        <title>Acidisoma silvae sp. nov. and Acidisomacellulosilytica sp. nov., Two Acidophilic Bacteria Isolated from Decaying Wood, Hydrolyzing Cellulose and Producing Poly-3-hydroxybutyrate.</title>
        <authorList>
            <person name="Mieszkin S."/>
            <person name="Pouder E."/>
            <person name="Uroz S."/>
            <person name="Simon-Colin C."/>
            <person name="Alain K."/>
        </authorList>
    </citation>
    <scope>NUCLEOTIDE SEQUENCE [LARGE SCALE GENOMIC DNA]</scope>
    <source>
        <strain evidence="3 4">HW T5.17</strain>
    </source>
</reference>
<evidence type="ECO:0000313" key="3">
    <source>
        <dbReference type="EMBL" id="MCB8880639.1"/>
    </source>
</evidence>
<keyword evidence="1" id="KW-0472">Membrane</keyword>
<sequence length="181" mass="19391">MRPGQGLAARGWVWLALSACLTLAGCGGGYGAYGQATAMTCVPYARQVSGMPLQGDAWQWWRAARGRYAEASAPAPGSVLVFRRTGRLPSGHLAVVSAIVSPRQVIVDQANWVPYRITKSQPVMDVSAGNDWTAVRVWWPPSHNWGVTVYPTYGFIQPRPAGVQQGAPIAQMTPSGLRVGS</sequence>
<dbReference type="InterPro" id="IPR038765">
    <property type="entry name" value="Papain-like_cys_pep_sf"/>
</dbReference>
<evidence type="ECO:0000313" key="4">
    <source>
        <dbReference type="Proteomes" id="UP000721844"/>
    </source>
</evidence>
<keyword evidence="4" id="KW-1185">Reference proteome</keyword>
<keyword evidence="1" id="KW-1133">Transmembrane helix</keyword>
<organism evidence="3 4">
    <name type="scientific">Acidisoma cellulosilyticum</name>
    <dbReference type="NCBI Taxonomy" id="2802395"/>
    <lineage>
        <taxon>Bacteria</taxon>
        <taxon>Pseudomonadati</taxon>
        <taxon>Pseudomonadota</taxon>
        <taxon>Alphaproteobacteria</taxon>
        <taxon>Acetobacterales</taxon>
        <taxon>Acidocellaceae</taxon>
        <taxon>Acidisoma</taxon>
    </lineage>
</organism>
<comment type="caution">
    <text evidence="3">The sequence shown here is derived from an EMBL/GenBank/DDBJ whole genome shotgun (WGS) entry which is preliminary data.</text>
</comment>
<protein>
    <submittedName>
        <fullName evidence="3">CHAP domain-containing protein</fullName>
    </submittedName>
</protein>
<dbReference type="EMBL" id="JAESVA010000003">
    <property type="protein sequence ID" value="MCB8880639.1"/>
    <property type="molecule type" value="Genomic_DNA"/>
</dbReference>
<name>A0A963Z0V0_9PROT</name>
<gene>
    <name evidence="3" type="ORF">ACELLULO517_10375</name>
</gene>
<dbReference type="Proteomes" id="UP000721844">
    <property type="component" value="Unassembled WGS sequence"/>
</dbReference>
<accession>A0A963Z0V0</accession>
<dbReference type="PROSITE" id="PS51257">
    <property type="entry name" value="PROKAR_LIPOPROTEIN"/>
    <property type="match status" value="1"/>
</dbReference>
<feature type="transmembrane region" description="Helical" evidence="1">
    <location>
        <begin position="12"/>
        <end position="33"/>
    </location>
</feature>
<dbReference type="RefSeq" id="WP_227307300.1">
    <property type="nucleotide sequence ID" value="NZ_JAESVA010000003.1"/>
</dbReference>
<dbReference type="Gene3D" id="3.90.1720.10">
    <property type="entry name" value="endopeptidase domain like (from Nostoc punctiforme)"/>
    <property type="match status" value="1"/>
</dbReference>
<evidence type="ECO:0000256" key="1">
    <source>
        <dbReference type="SAM" id="Phobius"/>
    </source>
</evidence>
<proteinExistence type="predicted"/>
<dbReference type="InterPro" id="IPR007921">
    <property type="entry name" value="CHAP_dom"/>
</dbReference>
<evidence type="ECO:0000259" key="2">
    <source>
        <dbReference type="PROSITE" id="PS50911"/>
    </source>
</evidence>
<dbReference type="Pfam" id="PF05257">
    <property type="entry name" value="CHAP"/>
    <property type="match status" value="1"/>
</dbReference>
<dbReference type="PROSITE" id="PS50911">
    <property type="entry name" value="CHAP"/>
    <property type="match status" value="1"/>
</dbReference>
<feature type="domain" description="Peptidase C51" evidence="2">
    <location>
        <begin position="16"/>
        <end position="136"/>
    </location>
</feature>
<keyword evidence="1" id="KW-0812">Transmembrane</keyword>
<dbReference type="AlphaFoldDB" id="A0A963Z0V0"/>